<reference evidence="2 3" key="1">
    <citation type="submission" date="2024-09" db="EMBL/GenBank/DDBJ databases">
        <title>Elucidation of the Bokeelamides from Bacteria Associated with Moon Snail Egg Collars.</title>
        <authorList>
            <person name="Campbell R."/>
            <person name="Piedl K."/>
            <person name="Mevers E."/>
        </authorList>
    </citation>
    <scope>NUCLEOTIDE SEQUENCE [LARGE SCALE GENOMIC DNA]</scope>
    <source>
        <strain evidence="2 3">EM133</strain>
    </source>
</reference>
<organism evidence="2 3">
    <name type="scientific">Ectopseudomonas khazarica</name>
    <dbReference type="NCBI Taxonomy" id="2502979"/>
    <lineage>
        <taxon>Bacteria</taxon>
        <taxon>Pseudomonadati</taxon>
        <taxon>Pseudomonadota</taxon>
        <taxon>Gammaproteobacteria</taxon>
        <taxon>Pseudomonadales</taxon>
        <taxon>Pseudomonadaceae</taxon>
        <taxon>Ectopseudomonas</taxon>
    </lineage>
</organism>
<gene>
    <name evidence="2" type="ORF">ACEVAQ_19925</name>
</gene>
<keyword evidence="3" id="KW-1185">Reference proteome</keyword>
<evidence type="ECO:0000313" key="2">
    <source>
        <dbReference type="EMBL" id="MFH6600972.1"/>
    </source>
</evidence>
<proteinExistence type="predicted"/>
<feature type="transmembrane region" description="Helical" evidence="1">
    <location>
        <begin position="26"/>
        <end position="49"/>
    </location>
</feature>
<feature type="transmembrane region" description="Helical" evidence="1">
    <location>
        <begin position="61"/>
        <end position="82"/>
    </location>
</feature>
<dbReference type="Proteomes" id="UP001609932">
    <property type="component" value="Unassembled WGS sequence"/>
</dbReference>
<protein>
    <submittedName>
        <fullName evidence="2">Uncharacterized protein</fullName>
    </submittedName>
</protein>
<name>A0ABW7MHA1_9GAMM</name>
<dbReference type="EMBL" id="JBHEGD010000002">
    <property type="protein sequence ID" value="MFH6600972.1"/>
    <property type="molecule type" value="Genomic_DNA"/>
</dbReference>
<comment type="caution">
    <text evidence="2">The sequence shown here is derived from an EMBL/GenBank/DDBJ whole genome shotgun (WGS) entry which is preliminary data.</text>
</comment>
<sequence>MDVQQDNPFQTPQADLQQASASTLPLYRIAAVGLGTFLGTPLAGAWMLAHNLQLLGKADRVAMVWGVAVCLLALTLALAFVLPEEVPTLPFAIGQLLGMVMLAKHLTEADIQQHAAAGGTFLSNWRAAGIAVLFSIAVMVLLFAVLMILDV</sequence>
<keyword evidence="1" id="KW-1133">Transmembrane helix</keyword>
<keyword evidence="1" id="KW-0472">Membrane</keyword>
<accession>A0ABW7MHA1</accession>
<keyword evidence="1" id="KW-0812">Transmembrane</keyword>
<feature type="transmembrane region" description="Helical" evidence="1">
    <location>
        <begin position="127"/>
        <end position="149"/>
    </location>
</feature>
<evidence type="ECO:0000256" key="1">
    <source>
        <dbReference type="SAM" id="Phobius"/>
    </source>
</evidence>
<evidence type="ECO:0000313" key="3">
    <source>
        <dbReference type="Proteomes" id="UP001609932"/>
    </source>
</evidence>
<dbReference type="RefSeq" id="WP_395273668.1">
    <property type="nucleotide sequence ID" value="NZ_JBHEGD010000002.1"/>
</dbReference>